<name>A0A3R9FRC5_9VIBR</name>
<dbReference type="InterPro" id="IPR001867">
    <property type="entry name" value="OmpR/PhoB-type_DNA-bd"/>
</dbReference>
<dbReference type="SMART" id="SM00862">
    <property type="entry name" value="Trans_reg_C"/>
    <property type="match status" value="1"/>
</dbReference>
<gene>
    <name evidence="5" type="ORF">EJA03_02910</name>
</gene>
<dbReference type="RefSeq" id="WP_125319745.1">
    <property type="nucleotide sequence ID" value="NZ_AP024889.1"/>
</dbReference>
<dbReference type="AlphaFoldDB" id="A0A3R9FRC5"/>
<dbReference type="Pfam" id="PF00486">
    <property type="entry name" value="Trans_reg_C"/>
    <property type="match status" value="1"/>
</dbReference>
<keyword evidence="1 2" id="KW-0238">DNA-binding</keyword>
<keyword evidence="6" id="KW-1185">Reference proteome</keyword>
<evidence type="ECO:0000313" key="6">
    <source>
        <dbReference type="Proteomes" id="UP000269041"/>
    </source>
</evidence>
<accession>A0A3R9FRC5</accession>
<protein>
    <recommendedName>
        <fullName evidence="4">OmpR/PhoB-type domain-containing protein</fullName>
    </recommendedName>
</protein>
<feature type="transmembrane region" description="Helical" evidence="3">
    <location>
        <begin position="144"/>
        <end position="162"/>
    </location>
</feature>
<proteinExistence type="predicted"/>
<keyword evidence="3" id="KW-0472">Membrane</keyword>
<dbReference type="Gene3D" id="1.10.10.10">
    <property type="entry name" value="Winged helix-like DNA-binding domain superfamily/Winged helix DNA-binding domain"/>
    <property type="match status" value="1"/>
</dbReference>
<feature type="DNA-binding region" description="OmpR/PhoB-type" evidence="2">
    <location>
        <begin position="1"/>
        <end position="100"/>
    </location>
</feature>
<dbReference type="OrthoDB" id="5872601at2"/>
<evidence type="ECO:0000259" key="4">
    <source>
        <dbReference type="PROSITE" id="PS51755"/>
    </source>
</evidence>
<dbReference type="GO" id="GO:0000160">
    <property type="term" value="P:phosphorelay signal transduction system"/>
    <property type="evidence" value="ECO:0007669"/>
    <property type="project" value="InterPro"/>
</dbReference>
<dbReference type="SUPFAM" id="SSF46894">
    <property type="entry name" value="C-terminal effector domain of the bipartite response regulators"/>
    <property type="match status" value="1"/>
</dbReference>
<dbReference type="PROSITE" id="PS51755">
    <property type="entry name" value="OMPR_PHOB"/>
    <property type="match status" value="1"/>
</dbReference>
<comment type="caution">
    <text evidence="5">The sequence shown here is derived from an EMBL/GenBank/DDBJ whole genome shotgun (WGS) entry which is preliminary data.</text>
</comment>
<evidence type="ECO:0000256" key="2">
    <source>
        <dbReference type="PROSITE-ProRule" id="PRU01091"/>
    </source>
</evidence>
<keyword evidence="3" id="KW-0812">Transmembrane</keyword>
<dbReference type="EMBL" id="RSFA01000007">
    <property type="protein sequence ID" value="RSD32536.1"/>
    <property type="molecule type" value="Genomic_DNA"/>
</dbReference>
<dbReference type="InterPro" id="IPR016032">
    <property type="entry name" value="Sig_transdc_resp-reg_C-effctor"/>
</dbReference>
<dbReference type="Proteomes" id="UP000269041">
    <property type="component" value="Unassembled WGS sequence"/>
</dbReference>
<dbReference type="GO" id="GO:0006355">
    <property type="term" value="P:regulation of DNA-templated transcription"/>
    <property type="evidence" value="ECO:0007669"/>
    <property type="project" value="InterPro"/>
</dbReference>
<sequence length="229" mass="25681">MLIINDNLVFDSEQGYIQNLSSNVRYPIGINEIALLNFMIEHIGETLTKDELMYHVWKKRGIVVEMSSLMHCISSCRRALEDRSGEAIKTVRGSGYRFVGNVESYQSNCEPIEVNMSLAEVEPIGVNASEPTANKKLNRQGRTILMAAGLFFCSALTSYLIVENMRSPLSDISFEQKHFSACWFAPDSSGIKVRYQDVNLYDFGELTLLVDKGGRSLSFRPKSGVLSCE</sequence>
<reference evidence="5 6" key="1">
    <citation type="submission" date="2018-12" db="EMBL/GenBank/DDBJ databases">
        <title>Genomic taxonomy of the Vibrionaceae family.</title>
        <authorList>
            <person name="Gomez-Gil B."/>
            <person name="Enciso-Ibarra K."/>
        </authorList>
    </citation>
    <scope>NUCLEOTIDE SEQUENCE [LARGE SCALE GENOMIC DNA]</scope>
    <source>
        <strain evidence="5 6">CAIM 594</strain>
    </source>
</reference>
<dbReference type="CDD" id="cd00383">
    <property type="entry name" value="trans_reg_C"/>
    <property type="match status" value="1"/>
</dbReference>
<dbReference type="InterPro" id="IPR036388">
    <property type="entry name" value="WH-like_DNA-bd_sf"/>
</dbReference>
<evidence type="ECO:0000313" key="5">
    <source>
        <dbReference type="EMBL" id="RSD32536.1"/>
    </source>
</evidence>
<organism evidence="5 6">
    <name type="scientific">Vibrio pectenicida</name>
    <dbReference type="NCBI Taxonomy" id="62763"/>
    <lineage>
        <taxon>Bacteria</taxon>
        <taxon>Pseudomonadati</taxon>
        <taxon>Pseudomonadota</taxon>
        <taxon>Gammaproteobacteria</taxon>
        <taxon>Vibrionales</taxon>
        <taxon>Vibrionaceae</taxon>
        <taxon>Vibrio</taxon>
    </lineage>
</organism>
<feature type="domain" description="OmpR/PhoB-type" evidence="4">
    <location>
        <begin position="1"/>
        <end position="100"/>
    </location>
</feature>
<dbReference type="GO" id="GO:0003677">
    <property type="term" value="F:DNA binding"/>
    <property type="evidence" value="ECO:0007669"/>
    <property type="project" value="UniProtKB-UniRule"/>
</dbReference>
<evidence type="ECO:0000256" key="1">
    <source>
        <dbReference type="ARBA" id="ARBA00023125"/>
    </source>
</evidence>
<evidence type="ECO:0000256" key="3">
    <source>
        <dbReference type="SAM" id="Phobius"/>
    </source>
</evidence>
<keyword evidence="3" id="KW-1133">Transmembrane helix</keyword>